<gene>
    <name evidence="1" type="ORF">ANCDUO_07304</name>
</gene>
<proteinExistence type="predicted"/>
<name>A0A0C2DIV4_9BILA</name>
<organism evidence="1 2">
    <name type="scientific">Ancylostoma duodenale</name>
    <dbReference type="NCBI Taxonomy" id="51022"/>
    <lineage>
        <taxon>Eukaryota</taxon>
        <taxon>Metazoa</taxon>
        <taxon>Ecdysozoa</taxon>
        <taxon>Nematoda</taxon>
        <taxon>Chromadorea</taxon>
        <taxon>Rhabditida</taxon>
        <taxon>Rhabditina</taxon>
        <taxon>Rhabditomorpha</taxon>
        <taxon>Strongyloidea</taxon>
        <taxon>Ancylostomatidae</taxon>
        <taxon>Ancylostomatinae</taxon>
        <taxon>Ancylostoma</taxon>
    </lineage>
</organism>
<protein>
    <submittedName>
        <fullName evidence="1">Uncharacterized protein</fullName>
    </submittedName>
</protein>
<dbReference type="EMBL" id="KN729321">
    <property type="protein sequence ID" value="KIH62412.1"/>
    <property type="molecule type" value="Genomic_DNA"/>
</dbReference>
<reference evidence="1 2" key="1">
    <citation type="submission" date="2013-12" db="EMBL/GenBank/DDBJ databases">
        <title>Draft genome of the parsitic nematode Ancylostoma duodenale.</title>
        <authorList>
            <person name="Mitreva M."/>
        </authorList>
    </citation>
    <scope>NUCLEOTIDE SEQUENCE [LARGE SCALE GENOMIC DNA]</scope>
    <source>
        <strain evidence="1 2">Zhejiang</strain>
    </source>
</reference>
<dbReference type="AlphaFoldDB" id="A0A0C2DIV4"/>
<accession>A0A0C2DIV4</accession>
<keyword evidence="2" id="KW-1185">Reference proteome</keyword>
<sequence>MICGYDVHNKYYPFVPYETVVSQFLPTTCPLQQPITMDVAERLKEGKAIGLGENRARLLEFRY</sequence>
<evidence type="ECO:0000313" key="1">
    <source>
        <dbReference type="EMBL" id="KIH62412.1"/>
    </source>
</evidence>
<dbReference type="Proteomes" id="UP000054047">
    <property type="component" value="Unassembled WGS sequence"/>
</dbReference>
<evidence type="ECO:0000313" key="2">
    <source>
        <dbReference type="Proteomes" id="UP000054047"/>
    </source>
</evidence>